<keyword evidence="2" id="KW-0067">ATP-binding</keyword>
<dbReference type="SMART" id="SM00382">
    <property type="entry name" value="AAA"/>
    <property type="match status" value="1"/>
</dbReference>
<dbReference type="RefSeq" id="WP_013767278.1">
    <property type="nucleotide sequence ID" value="NC_015510.1"/>
</dbReference>
<dbReference type="InterPro" id="IPR001789">
    <property type="entry name" value="Sig_transdc_resp-reg_receiver"/>
</dbReference>
<dbReference type="Proteomes" id="UP000008461">
    <property type="component" value="Chromosome"/>
</dbReference>
<feature type="coiled-coil region" evidence="4">
    <location>
        <begin position="121"/>
        <end position="158"/>
    </location>
</feature>
<dbReference type="InterPro" id="IPR058031">
    <property type="entry name" value="AAA_lid_NorR"/>
</dbReference>
<dbReference type="PROSITE" id="PS50045">
    <property type="entry name" value="SIGMA54_INTERACT_4"/>
    <property type="match status" value="1"/>
</dbReference>
<sequence length="532" mass="61562">MSRKNYRILQIDDDPKFHQQMRFMFGAHFEFEGVTNEDRLKDKIKIKQNFDLVLLDLVLDDTNEFKGLTLINSIRKTWPGIPIIVITQDKQPSTIAKAIRAGANYFLEKSAFDVEMWDELFLEAIEQKEEKEDLKTKLKKEQESKEDLKHQLEKEKEKNEYIEPEHNPFIGHSSRIQLLKRTLKIVADEPDVTVMITGETGVGKGVAARFLHANSAVRRDKPFQEINISSIPKDLVPSQLFGHKKGSFTGATDDQKGRLEMANHGIVFLDEIGELDLDNQVKLLNFLQDKTITPLGSDKTLKLDVQIVAATNKSLREEVKKGNFREDLFHRLQVFPIEIPPLRERREDLLPLLLHFTKSKEQDIYEQIEMDTLKFMIEQCLWTGNVRQLENTVKSMVLQQRILGVKKVNMSCLPLELFDNDIRATPIPSAFTKINSTQFDTPIPSTVQGTFKTLDEKHAFEKLEKIENALIKKNKKKKDVAVMLGYKTDDNLRYKVKIFLNDYPHLAEKFPTIQEAYHRLIKELNIEQSSSE</sequence>
<dbReference type="SUPFAM" id="SSF52172">
    <property type="entry name" value="CheY-like"/>
    <property type="match status" value="1"/>
</dbReference>
<dbReference type="PROSITE" id="PS50110">
    <property type="entry name" value="RESPONSE_REGULATORY"/>
    <property type="match status" value="1"/>
</dbReference>
<gene>
    <name evidence="7" type="ordered locus">Halhy_4912</name>
</gene>
<dbReference type="PANTHER" id="PTHR32071:SF57">
    <property type="entry name" value="C4-DICARBOXYLATE TRANSPORT TRANSCRIPTIONAL REGULATORY PROTEIN DCTD"/>
    <property type="match status" value="1"/>
</dbReference>
<reference key="2">
    <citation type="submission" date="2011-04" db="EMBL/GenBank/DDBJ databases">
        <title>Complete sequence of chromosome of Haliscomenobacter hydrossis DSM 1100.</title>
        <authorList>
            <consortium name="US DOE Joint Genome Institute (JGI-PGF)"/>
            <person name="Lucas S."/>
            <person name="Han J."/>
            <person name="Lapidus A."/>
            <person name="Bruce D."/>
            <person name="Goodwin L."/>
            <person name="Pitluck S."/>
            <person name="Peters L."/>
            <person name="Kyrpides N."/>
            <person name="Mavromatis K."/>
            <person name="Ivanova N."/>
            <person name="Ovchinnikova G."/>
            <person name="Pagani I."/>
            <person name="Daligault H."/>
            <person name="Detter J.C."/>
            <person name="Han C."/>
            <person name="Land M."/>
            <person name="Hauser L."/>
            <person name="Markowitz V."/>
            <person name="Cheng J.-F."/>
            <person name="Hugenholtz P."/>
            <person name="Woyke T."/>
            <person name="Wu D."/>
            <person name="Verbarg S."/>
            <person name="Frueling A."/>
            <person name="Brambilla E."/>
            <person name="Klenk H.-P."/>
            <person name="Eisen J.A."/>
        </authorList>
    </citation>
    <scope>NUCLEOTIDE SEQUENCE</scope>
    <source>
        <strain>DSM 1100</strain>
    </source>
</reference>
<feature type="modified residue" description="4-aspartylphosphate" evidence="3">
    <location>
        <position position="56"/>
    </location>
</feature>
<evidence type="ECO:0000259" key="5">
    <source>
        <dbReference type="PROSITE" id="PS50045"/>
    </source>
</evidence>
<dbReference type="GO" id="GO:0006355">
    <property type="term" value="P:regulation of DNA-templated transcription"/>
    <property type="evidence" value="ECO:0007669"/>
    <property type="project" value="InterPro"/>
</dbReference>
<evidence type="ECO:0000313" key="7">
    <source>
        <dbReference type="EMBL" id="AEE52741.1"/>
    </source>
</evidence>
<dbReference type="GO" id="GO:0005524">
    <property type="term" value="F:ATP binding"/>
    <property type="evidence" value="ECO:0007669"/>
    <property type="project" value="UniProtKB-KW"/>
</dbReference>
<keyword evidence="3" id="KW-0597">Phosphoprotein</keyword>
<dbReference type="FunFam" id="3.40.50.300:FF:000006">
    <property type="entry name" value="DNA-binding transcriptional regulator NtrC"/>
    <property type="match status" value="1"/>
</dbReference>
<name>F4L032_HALH1</name>
<evidence type="ECO:0000256" key="4">
    <source>
        <dbReference type="SAM" id="Coils"/>
    </source>
</evidence>
<feature type="domain" description="Response regulatory" evidence="6">
    <location>
        <begin position="7"/>
        <end position="124"/>
    </location>
</feature>
<dbReference type="InterPro" id="IPR027417">
    <property type="entry name" value="P-loop_NTPase"/>
</dbReference>
<accession>F4L032</accession>
<dbReference type="InterPro" id="IPR003593">
    <property type="entry name" value="AAA+_ATPase"/>
</dbReference>
<dbReference type="Gene3D" id="3.40.50.2300">
    <property type="match status" value="1"/>
</dbReference>
<proteinExistence type="predicted"/>
<dbReference type="InterPro" id="IPR011006">
    <property type="entry name" value="CheY-like_superfamily"/>
</dbReference>
<dbReference type="GO" id="GO:0000160">
    <property type="term" value="P:phosphorelay signal transduction system"/>
    <property type="evidence" value="ECO:0007669"/>
    <property type="project" value="InterPro"/>
</dbReference>
<dbReference type="Pfam" id="PF00158">
    <property type="entry name" value="Sigma54_activat"/>
    <property type="match status" value="1"/>
</dbReference>
<organism evidence="7 8">
    <name type="scientific">Haliscomenobacter hydrossis (strain ATCC 27775 / DSM 1100 / LMG 10767 / O)</name>
    <dbReference type="NCBI Taxonomy" id="760192"/>
    <lineage>
        <taxon>Bacteria</taxon>
        <taxon>Pseudomonadati</taxon>
        <taxon>Bacteroidota</taxon>
        <taxon>Saprospiria</taxon>
        <taxon>Saprospirales</taxon>
        <taxon>Haliscomenobacteraceae</taxon>
        <taxon>Haliscomenobacter</taxon>
    </lineage>
</organism>
<dbReference type="EMBL" id="CP002691">
    <property type="protein sequence ID" value="AEE52741.1"/>
    <property type="molecule type" value="Genomic_DNA"/>
</dbReference>
<dbReference type="PANTHER" id="PTHR32071">
    <property type="entry name" value="TRANSCRIPTIONAL REGULATORY PROTEIN"/>
    <property type="match status" value="1"/>
</dbReference>
<evidence type="ECO:0000256" key="2">
    <source>
        <dbReference type="ARBA" id="ARBA00022840"/>
    </source>
</evidence>
<evidence type="ECO:0000259" key="6">
    <source>
        <dbReference type="PROSITE" id="PS50110"/>
    </source>
</evidence>
<dbReference type="Gene3D" id="3.40.50.300">
    <property type="entry name" value="P-loop containing nucleotide triphosphate hydrolases"/>
    <property type="match status" value="1"/>
</dbReference>
<dbReference type="InterPro" id="IPR002078">
    <property type="entry name" value="Sigma_54_int"/>
</dbReference>
<evidence type="ECO:0000313" key="8">
    <source>
        <dbReference type="Proteomes" id="UP000008461"/>
    </source>
</evidence>
<keyword evidence="1" id="KW-0547">Nucleotide-binding</keyword>
<dbReference type="Pfam" id="PF00072">
    <property type="entry name" value="Response_reg"/>
    <property type="match status" value="1"/>
</dbReference>
<dbReference type="Gene3D" id="1.10.8.60">
    <property type="match status" value="1"/>
</dbReference>
<protein>
    <submittedName>
        <fullName evidence="7">Two component, sigma54 specific, transcriptional regulator</fullName>
    </submittedName>
</protein>
<dbReference type="AlphaFoldDB" id="F4L032"/>
<dbReference type="STRING" id="760192.Halhy_4912"/>
<dbReference type="CDD" id="cd00009">
    <property type="entry name" value="AAA"/>
    <property type="match status" value="1"/>
</dbReference>
<evidence type="ECO:0000256" key="1">
    <source>
        <dbReference type="ARBA" id="ARBA00022741"/>
    </source>
</evidence>
<keyword evidence="8" id="KW-1185">Reference proteome</keyword>
<feature type="domain" description="Sigma-54 factor interaction" evidence="5">
    <location>
        <begin position="169"/>
        <end position="398"/>
    </location>
</feature>
<dbReference type="HOGENOM" id="CLU_000445_0_6_10"/>
<dbReference type="Pfam" id="PF25601">
    <property type="entry name" value="AAA_lid_14"/>
    <property type="match status" value="1"/>
</dbReference>
<dbReference type="SUPFAM" id="SSF52540">
    <property type="entry name" value="P-loop containing nucleoside triphosphate hydrolases"/>
    <property type="match status" value="1"/>
</dbReference>
<dbReference type="KEGG" id="hhy:Halhy_4912"/>
<dbReference type="OrthoDB" id="9810703at2"/>
<reference evidence="7 8" key="1">
    <citation type="journal article" date="2011" name="Stand. Genomic Sci.">
        <title>Complete genome sequence of Haliscomenobacter hydrossis type strain (O).</title>
        <authorList>
            <consortium name="US DOE Joint Genome Institute (JGI-PGF)"/>
            <person name="Daligault H."/>
            <person name="Lapidus A."/>
            <person name="Zeytun A."/>
            <person name="Nolan M."/>
            <person name="Lucas S."/>
            <person name="Del Rio T.G."/>
            <person name="Tice H."/>
            <person name="Cheng J.F."/>
            <person name="Tapia R."/>
            <person name="Han C."/>
            <person name="Goodwin L."/>
            <person name="Pitluck S."/>
            <person name="Liolios K."/>
            <person name="Pagani I."/>
            <person name="Ivanova N."/>
            <person name="Huntemann M."/>
            <person name="Mavromatis K."/>
            <person name="Mikhailova N."/>
            <person name="Pati A."/>
            <person name="Chen A."/>
            <person name="Palaniappan K."/>
            <person name="Land M."/>
            <person name="Hauser L."/>
            <person name="Brambilla E.M."/>
            <person name="Rohde M."/>
            <person name="Verbarg S."/>
            <person name="Goker M."/>
            <person name="Bristow J."/>
            <person name="Eisen J.A."/>
            <person name="Markowitz V."/>
            <person name="Hugenholtz P."/>
            <person name="Kyrpides N.C."/>
            <person name="Klenk H.P."/>
            <person name="Woyke T."/>
        </authorList>
    </citation>
    <scope>NUCLEOTIDE SEQUENCE [LARGE SCALE GENOMIC DNA]</scope>
    <source>
        <strain evidence="8">ATCC 27775 / DSM 1100 / LMG 10767 / O</strain>
    </source>
</reference>
<dbReference type="CDD" id="cd00156">
    <property type="entry name" value="REC"/>
    <property type="match status" value="1"/>
</dbReference>
<dbReference type="eggNOG" id="COG2204">
    <property type="taxonomic scope" value="Bacteria"/>
</dbReference>
<dbReference type="SMART" id="SM00448">
    <property type="entry name" value="REC"/>
    <property type="match status" value="1"/>
</dbReference>
<keyword evidence="4" id="KW-0175">Coiled coil</keyword>
<evidence type="ECO:0000256" key="3">
    <source>
        <dbReference type="PROSITE-ProRule" id="PRU00169"/>
    </source>
</evidence>